<evidence type="ECO:0008006" key="3">
    <source>
        <dbReference type="Google" id="ProtNLM"/>
    </source>
</evidence>
<dbReference type="RefSeq" id="WP_226765611.1">
    <property type="nucleotide sequence ID" value="NZ_BAAAEO010000001.1"/>
</dbReference>
<name>A0ABP3NBA1_9GAMM</name>
<gene>
    <name evidence="1" type="ORF">GCM10009098_05070</name>
</gene>
<dbReference type="Proteomes" id="UP001501169">
    <property type="component" value="Unassembled WGS sequence"/>
</dbReference>
<proteinExistence type="predicted"/>
<sequence>MAEMDLNVADESSLLKETKSLLRSFRSPLFISGVILGAGSTWSITHLIMNILHEASLSEFRTKYEISMSEFNVEVMSKDEELKRQKWEYSKLTSDFEGLNKSFNELSNKYKSALDFHYNYCKEQVRSVKLSHSAYQSMKQAIQFDTPQSPIEHALYNVYTLAEKCVNRFEN</sequence>
<keyword evidence="2" id="KW-1185">Reference proteome</keyword>
<organism evidence="1 2">
    <name type="scientific">Rheinheimera aquimaris</name>
    <dbReference type="NCBI Taxonomy" id="412437"/>
    <lineage>
        <taxon>Bacteria</taxon>
        <taxon>Pseudomonadati</taxon>
        <taxon>Pseudomonadota</taxon>
        <taxon>Gammaproteobacteria</taxon>
        <taxon>Chromatiales</taxon>
        <taxon>Chromatiaceae</taxon>
        <taxon>Rheinheimera</taxon>
    </lineage>
</organism>
<evidence type="ECO:0000313" key="1">
    <source>
        <dbReference type="EMBL" id="GAA0540490.1"/>
    </source>
</evidence>
<reference evidence="2" key="1">
    <citation type="journal article" date="2019" name="Int. J. Syst. Evol. Microbiol.">
        <title>The Global Catalogue of Microorganisms (GCM) 10K type strain sequencing project: providing services to taxonomists for standard genome sequencing and annotation.</title>
        <authorList>
            <consortium name="The Broad Institute Genomics Platform"/>
            <consortium name="The Broad Institute Genome Sequencing Center for Infectious Disease"/>
            <person name="Wu L."/>
            <person name="Ma J."/>
        </authorList>
    </citation>
    <scope>NUCLEOTIDE SEQUENCE [LARGE SCALE GENOMIC DNA]</scope>
    <source>
        <strain evidence="2">JCM 14331</strain>
    </source>
</reference>
<comment type="caution">
    <text evidence="1">The sequence shown here is derived from an EMBL/GenBank/DDBJ whole genome shotgun (WGS) entry which is preliminary data.</text>
</comment>
<dbReference type="EMBL" id="BAAAEO010000001">
    <property type="protein sequence ID" value="GAA0540490.1"/>
    <property type="molecule type" value="Genomic_DNA"/>
</dbReference>
<accession>A0ABP3NBA1</accession>
<protein>
    <recommendedName>
        <fullName evidence="3">Transmembrane protein</fullName>
    </recommendedName>
</protein>
<evidence type="ECO:0000313" key="2">
    <source>
        <dbReference type="Proteomes" id="UP001501169"/>
    </source>
</evidence>